<feature type="compositionally biased region" description="Basic and acidic residues" evidence="1">
    <location>
        <begin position="42"/>
        <end position="58"/>
    </location>
</feature>
<evidence type="ECO:0000313" key="2">
    <source>
        <dbReference type="EMBL" id="GFH50554.1"/>
    </source>
</evidence>
<sequence length="109" mass="12712">MKQNSLEERNNEDSTMDNSSDLEESLDLGESLDVEENLDDSMIEKETGEKTSKQKPKKPDCWDLFITILENRKKSNKDNKKVPVKYIKKTKKIGEVKFGRLCALYRHVF</sequence>
<proteinExistence type="predicted"/>
<protein>
    <submittedName>
        <fullName evidence="2">Uncharacterized protein</fullName>
    </submittedName>
</protein>
<keyword evidence="3" id="KW-1185">Reference proteome</keyword>
<evidence type="ECO:0000313" key="3">
    <source>
        <dbReference type="Proteomes" id="UP001054902"/>
    </source>
</evidence>
<feature type="region of interest" description="Disordered" evidence="1">
    <location>
        <begin position="1"/>
        <end position="58"/>
    </location>
</feature>
<evidence type="ECO:0000256" key="1">
    <source>
        <dbReference type="SAM" id="MobiDB-lite"/>
    </source>
</evidence>
<gene>
    <name evidence="2" type="ORF">CTEN210_07030</name>
</gene>
<organism evidence="2 3">
    <name type="scientific">Chaetoceros tenuissimus</name>
    <dbReference type="NCBI Taxonomy" id="426638"/>
    <lineage>
        <taxon>Eukaryota</taxon>
        <taxon>Sar</taxon>
        <taxon>Stramenopiles</taxon>
        <taxon>Ochrophyta</taxon>
        <taxon>Bacillariophyta</taxon>
        <taxon>Coscinodiscophyceae</taxon>
        <taxon>Chaetocerotophycidae</taxon>
        <taxon>Chaetocerotales</taxon>
        <taxon>Chaetocerotaceae</taxon>
        <taxon>Chaetoceros</taxon>
    </lineage>
</organism>
<feature type="compositionally biased region" description="Acidic residues" evidence="1">
    <location>
        <begin position="20"/>
        <end position="41"/>
    </location>
</feature>
<name>A0AAD3H5D9_9STRA</name>
<dbReference type="Proteomes" id="UP001054902">
    <property type="component" value="Unassembled WGS sequence"/>
</dbReference>
<dbReference type="AlphaFoldDB" id="A0AAD3H5D9"/>
<reference evidence="2 3" key="1">
    <citation type="journal article" date="2021" name="Sci. Rep.">
        <title>The genome of the diatom Chaetoceros tenuissimus carries an ancient integrated fragment of an extant virus.</title>
        <authorList>
            <person name="Hongo Y."/>
            <person name="Kimura K."/>
            <person name="Takaki Y."/>
            <person name="Yoshida Y."/>
            <person name="Baba S."/>
            <person name="Kobayashi G."/>
            <person name="Nagasaki K."/>
            <person name="Hano T."/>
            <person name="Tomaru Y."/>
        </authorList>
    </citation>
    <scope>NUCLEOTIDE SEQUENCE [LARGE SCALE GENOMIC DNA]</scope>
    <source>
        <strain evidence="2 3">NIES-3715</strain>
    </source>
</reference>
<accession>A0AAD3H5D9</accession>
<comment type="caution">
    <text evidence="2">The sequence shown here is derived from an EMBL/GenBank/DDBJ whole genome shotgun (WGS) entry which is preliminary data.</text>
</comment>
<dbReference type="EMBL" id="BLLK01000040">
    <property type="protein sequence ID" value="GFH50554.1"/>
    <property type="molecule type" value="Genomic_DNA"/>
</dbReference>
<feature type="compositionally biased region" description="Basic and acidic residues" evidence="1">
    <location>
        <begin position="1"/>
        <end position="12"/>
    </location>
</feature>